<proteinExistence type="predicted"/>
<protein>
    <submittedName>
        <fullName evidence="1">Uncharacterized protein</fullName>
    </submittedName>
</protein>
<evidence type="ECO:0000313" key="2">
    <source>
        <dbReference type="Proteomes" id="UP000005239"/>
    </source>
</evidence>
<reference evidence="1" key="2">
    <citation type="submission" date="2022-06" db="UniProtKB">
        <authorList>
            <consortium name="EnsemblMetazoa"/>
        </authorList>
    </citation>
    <scope>IDENTIFICATION</scope>
    <source>
        <strain evidence="1">PS312</strain>
    </source>
</reference>
<gene>
    <name evidence="1" type="primary">WBGene00113383</name>
</gene>
<accession>A0A2A6CY09</accession>
<dbReference type="EnsemblMetazoa" id="PPA23829.1">
    <property type="protein sequence ID" value="PPA23829.1"/>
    <property type="gene ID" value="WBGene00113383"/>
</dbReference>
<dbReference type="OrthoDB" id="413313at2759"/>
<sequence length="636" mass="71769">MENDRPLPKSIPYVRLIAPFLIIGAVAGWFTWRLDVETPLEKQMITLSRLQSQDEITCEWPKFSIWDRNQLKNSTFARSIECPSTQTSFASLNSDGHLIVTEPFSETLDYSEIKCFYRPLSQDGGTRAKPTRIQFNTRSKAEHDQFVVNCVNGTTTVYEEAFFNPTAQVEVPSRARREAGRFAAADPMSPSLAIVLIDDVSSAAVARNLPKTMSLMRDEDFFVPSRYSQSFPDTASNLELLLNGNDSTSLVELMKARGCLTLSNEELLPSLNDDILLFPSADINTRPLHEYNRKTRANEYCLANGKSTVSSVLSPLLSFSSSFRDLCTLSFTRLRSPRNRSLLGSIDEELSSALSQLLSTTSKTAIFVISPSGLKGHGLSGAVETKSPLLAAWFPAQFRMTRNEHYSTFAWNMDKLITTRDVSETLRQLADGSLPDFVEWRDWDEEHLQATSLLGEMLPEERNCTTLNIPDENCLCLGTDEKRNATVNADGILYKRVYDLVESRAIQEPCIEGIEEDKRWFHVNAYRLFEREVDEEASDVEWLTIKFYVRILERNVIHGGNYGGGSENYVWFKAMVRHYISTDRLEYVEAIIIKSGECFAVNLERLCSMCYSTPFWALSAPGPNKGFLLDTATAVV</sequence>
<evidence type="ECO:0000313" key="1">
    <source>
        <dbReference type="EnsemblMetazoa" id="PPA23829.1"/>
    </source>
</evidence>
<name>A0A2A6CY09_PRIPA</name>
<dbReference type="Proteomes" id="UP000005239">
    <property type="component" value="Unassembled WGS sequence"/>
</dbReference>
<organism evidence="1 2">
    <name type="scientific">Pristionchus pacificus</name>
    <name type="common">Parasitic nematode worm</name>
    <dbReference type="NCBI Taxonomy" id="54126"/>
    <lineage>
        <taxon>Eukaryota</taxon>
        <taxon>Metazoa</taxon>
        <taxon>Ecdysozoa</taxon>
        <taxon>Nematoda</taxon>
        <taxon>Chromadorea</taxon>
        <taxon>Rhabditida</taxon>
        <taxon>Rhabditina</taxon>
        <taxon>Diplogasteromorpha</taxon>
        <taxon>Diplogasteroidea</taxon>
        <taxon>Neodiplogasteridae</taxon>
        <taxon>Pristionchus</taxon>
    </lineage>
</organism>
<dbReference type="Pfam" id="PF02995">
    <property type="entry name" value="DUF229"/>
    <property type="match status" value="1"/>
</dbReference>
<dbReference type="PANTHER" id="PTHR10974">
    <property type="entry name" value="FI08016P-RELATED"/>
    <property type="match status" value="1"/>
</dbReference>
<accession>A0A8R1UGR1</accession>
<reference evidence="2" key="1">
    <citation type="journal article" date="2008" name="Nat. Genet.">
        <title>The Pristionchus pacificus genome provides a unique perspective on nematode lifestyle and parasitism.</title>
        <authorList>
            <person name="Dieterich C."/>
            <person name="Clifton S.W."/>
            <person name="Schuster L.N."/>
            <person name="Chinwalla A."/>
            <person name="Delehaunty K."/>
            <person name="Dinkelacker I."/>
            <person name="Fulton L."/>
            <person name="Fulton R."/>
            <person name="Godfrey J."/>
            <person name="Minx P."/>
            <person name="Mitreva M."/>
            <person name="Roeseler W."/>
            <person name="Tian H."/>
            <person name="Witte H."/>
            <person name="Yang S.P."/>
            <person name="Wilson R.K."/>
            <person name="Sommer R.J."/>
        </authorList>
    </citation>
    <scope>NUCLEOTIDE SEQUENCE [LARGE SCALE GENOMIC DNA]</scope>
    <source>
        <strain evidence="2">PS312</strain>
    </source>
</reference>
<dbReference type="PANTHER" id="PTHR10974:SF4">
    <property type="entry name" value="PROTEIN CBG09258"/>
    <property type="match status" value="1"/>
</dbReference>
<dbReference type="InterPro" id="IPR004245">
    <property type="entry name" value="DUF229"/>
</dbReference>
<dbReference type="AlphaFoldDB" id="A0A2A6CY09"/>
<keyword evidence="2" id="KW-1185">Reference proteome</keyword>